<dbReference type="InterPro" id="IPR011712">
    <property type="entry name" value="Sig_transdc_His_kin_sub3_dim/P"/>
</dbReference>
<feature type="transmembrane region" description="Helical" evidence="10">
    <location>
        <begin position="136"/>
        <end position="156"/>
    </location>
</feature>
<keyword evidence="8" id="KW-0902">Two-component regulatory system</keyword>
<feature type="region of interest" description="Disordered" evidence="9">
    <location>
        <begin position="387"/>
        <end position="408"/>
    </location>
</feature>
<keyword evidence="6 12" id="KW-0418">Kinase</keyword>
<feature type="transmembrane region" description="Helical" evidence="10">
    <location>
        <begin position="111"/>
        <end position="129"/>
    </location>
</feature>
<evidence type="ECO:0000256" key="3">
    <source>
        <dbReference type="ARBA" id="ARBA00022553"/>
    </source>
</evidence>
<dbReference type="Gene3D" id="1.20.5.1930">
    <property type="match status" value="1"/>
</dbReference>
<dbReference type="PANTHER" id="PTHR24421">
    <property type="entry name" value="NITRATE/NITRITE SENSOR PROTEIN NARX-RELATED"/>
    <property type="match status" value="1"/>
</dbReference>
<keyword evidence="10" id="KW-0812">Transmembrane</keyword>
<sequence>MNTSRQRWAATRPRTVEALALALLSLLTVTGVVVTWAVMSRPPLWPAIALSVLACTALRLRRARPLPVLIATLLCTMAQGALGYLLTPLVMTPLLVAQYSLSVHSRRRVTWNSALVAVIGMVATGFFHAPFHDSPVLSVVNPTAWVLLSAAFGSYVRVRREYAAARAEHIAREREEEARHRVMQERMRIARELHDVVAHHLTLADAQAGTAAHLARTHPDQALDIVGKLPQSTSAALRELKATVGLLRQDTDPGDDLTPAPGLRDLPELVDACAAAGLTVTVTAEGETRRLTPVLDLTAYRIVQEALTNVSKYSATRAARVRLAYTPRRLTLTVTNDATSGVLAGAGGGFGLVSMRERAAAVGGSLQAGHQGEGVFEVACTLPIDSQDRQDSHDTHDHYDCYDEGPAT</sequence>
<dbReference type="GO" id="GO:0016301">
    <property type="term" value="F:kinase activity"/>
    <property type="evidence" value="ECO:0007669"/>
    <property type="project" value="UniProtKB-KW"/>
</dbReference>
<evidence type="ECO:0000256" key="10">
    <source>
        <dbReference type="SAM" id="Phobius"/>
    </source>
</evidence>
<dbReference type="EMBL" id="JBEPFB010000009">
    <property type="protein sequence ID" value="MER7375223.1"/>
    <property type="molecule type" value="Genomic_DNA"/>
</dbReference>
<evidence type="ECO:0000256" key="4">
    <source>
        <dbReference type="ARBA" id="ARBA00022679"/>
    </source>
</evidence>
<evidence type="ECO:0000256" key="2">
    <source>
        <dbReference type="ARBA" id="ARBA00012438"/>
    </source>
</evidence>
<evidence type="ECO:0000256" key="7">
    <source>
        <dbReference type="ARBA" id="ARBA00022840"/>
    </source>
</evidence>
<proteinExistence type="predicted"/>
<dbReference type="Proteomes" id="UP001486207">
    <property type="component" value="Unassembled WGS sequence"/>
</dbReference>
<comment type="caution">
    <text evidence="12">The sequence shown here is derived from an EMBL/GenBank/DDBJ whole genome shotgun (WGS) entry which is preliminary data.</text>
</comment>
<feature type="compositionally biased region" description="Basic and acidic residues" evidence="9">
    <location>
        <begin position="387"/>
        <end position="401"/>
    </location>
</feature>
<keyword evidence="4" id="KW-0808">Transferase</keyword>
<gene>
    <name evidence="12" type="ORF">ABT384_21565</name>
</gene>
<evidence type="ECO:0000313" key="13">
    <source>
        <dbReference type="Proteomes" id="UP001486207"/>
    </source>
</evidence>
<evidence type="ECO:0000256" key="8">
    <source>
        <dbReference type="ARBA" id="ARBA00023012"/>
    </source>
</evidence>
<dbReference type="EC" id="2.7.13.3" evidence="2"/>
<keyword evidence="3" id="KW-0597">Phosphoprotein</keyword>
<evidence type="ECO:0000313" key="12">
    <source>
        <dbReference type="EMBL" id="MER7375223.1"/>
    </source>
</evidence>
<evidence type="ECO:0000256" key="5">
    <source>
        <dbReference type="ARBA" id="ARBA00022741"/>
    </source>
</evidence>
<dbReference type="InterPro" id="IPR036890">
    <property type="entry name" value="HATPase_C_sf"/>
</dbReference>
<reference evidence="12 13" key="1">
    <citation type="submission" date="2024-06" db="EMBL/GenBank/DDBJ databases">
        <title>The Natural Products Discovery Center: Release of the First 8490 Sequenced Strains for Exploring Actinobacteria Biosynthetic Diversity.</title>
        <authorList>
            <person name="Kalkreuter E."/>
            <person name="Kautsar S.A."/>
            <person name="Yang D."/>
            <person name="Bader C.D."/>
            <person name="Teijaro C.N."/>
            <person name="Fluegel L."/>
            <person name="Davis C.M."/>
            <person name="Simpson J.R."/>
            <person name="Lauterbach L."/>
            <person name="Steele A.D."/>
            <person name="Gui C."/>
            <person name="Meng S."/>
            <person name="Li G."/>
            <person name="Viehrig K."/>
            <person name="Ye F."/>
            <person name="Su P."/>
            <person name="Kiefer A.F."/>
            <person name="Nichols A."/>
            <person name="Cepeda A.J."/>
            <person name="Yan W."/>
            <person name="Fan B."/>
            <person name="Jiang Y."/>
            <person name="Adhikari A."/>
            <person name="Zheng C.-J."/>
            <person name="Schuster L."/>
            <person name="Cowan T.M."/>
            <person name="Smanski M.J."/>
            <person name="Chevrette M.G."/>
            <person name="De Carvalho L.P.S."/>
            <person name="Shen B."/>
        </authorList>
    </citation>
    <scope>NUCLEOTIDE SEQUENCE [LARGE SCALE GENOMIC DNA]</scope>
    <source>
        <strain evidence="12 13">NPDC000155</strain>
    </source>
</reference>
<comment type="catalytic activity">
    <reaction evidence="1">
        <text>ATP + protein L-histidine = ADP + protein N-phospho-L-histidine.</text>
        <dbReference type="EC" id="2.7.13.3"/>
    </reaction>
</comment>
<dbReference type="PANTHER" id="PTHR24421:SF10">
    <property type="entry name" value="NITRATE_NITRITE SENSOR PROTEIN NARQ"/>
    <property type="match status" value="1"/>
</dbReference>
<evidence type="ECO:0000256" key="6">
    <source>
        <dbReference type="ARBA" id="ARBA00022777"/>
    </source>
</evidence>
<feature type="transmembrane region" description="Helical" evidence="10">
    <location>
        <begin position="68"/>
        <end position="91"/>
    </location>
</feature>
<keyword evidence="5" id="KW-0547">Nucleotide-binding</keyword>
<evidence type="ECO:0000256" key="1">
    <source>
        <dbReference type="ARBA" id="ARBA00000085"/>
    </source>
</evidence>
<keyword evidence="10" id="KW-1133">Transmembrane helix</keyword>
<feature type="domain" description="Signal transduction histidine kinase subgroup 3 dimerisation and phosphoacceptor" evidence="11">
    <location>
        <begin position="185"/>
        <end position="251"/>
    </location>
</feature>
<organism evidence="12 13">
    <name type="scientific">Streptomyces lanatus</name>
    <dbReference type="NCBI Taxonomy" id="66900"/>
    <lineage>
        <taxon>Bacteria</taxon>
        <taxon>Bacillati</taxon>
        <taxon>Actinomycetota</taxon>
        <taxon>Actinomycetes</taxon>
        <taxon>Kitasatosporales</taxon>
        <taxon>Streptomycetaceae</taxon>
        <taxon>Streptomyces</taxon>
    </lineage>
</organism>
<dbReference type="RefSeq" id="WP_190072332.1">
    <property type="nucleotide sequence ID" value="NZ_BNBM01000009.1"/>
</dbReference>
<evidence type="ECO:0000259" key="11">
    <source>
        <dbReference type="Pfam" id="PF07730"/>
    </source>
</evidence>
<dbReference type="CDD" id="cd16917">
    <property type="entry name" value="HATPase_UhpB-NarQ-NarX-like"/>
    <property type="match status" value="1"/>
</dbReference>
<keyword evidence="13" id="KW-1185">Reference proteome</keyword>
<feature type="transmembrane region" description="Helical" evidence="10">
    <location>
        <begin position="20"/>
        <end position="38"/>
    </location>
</feature>
<dbReference type="InterPro" id="IPR050482">
    <property type="entry name" value="Sensor_HK_TwoCompSys"/>
</dbReference>
<dbReference type="Gene3D" id="3.30.565.10">
    <property type="entry name" value="Histidine kinase-like ATPase, C-terminal domain"/>
    <property type="match status" value="1"/>
</dbReference>
<keyword evidence="10" id="KW-0472">Membrane</keyword>
<evidence type="ECO:0000256" key="9">
    <source>
        <dbReference type="SAM" id="MobiDB-lite"/>
    </source>
</evidence>
<dbReference type="Pfam" id="PF07730">
    <property type="entry name" value="HisKA_3"/>
    <property type="match status" value="1"/>
</dbReference>
<protein>
    <recommendedName>
        <fullName evidence="2">histidine kinase</fullName>
        <ecNumber evidence="2">2.7.13.3</ecNumber>
    </recommendedName>
</protein>
<name>A0ABV1XUD8_9ACTN</name>
<accession>A0ABV1XUD8</accession>
<dbReference type="SUPFAM" id="SSF55874">
    <property type="entry name" value="ATPase domain of HSP90 chaperone/DNA topoisomerase II/histidine kinase"/>
    <property type="match status" value="1"/>
</dbReference>
<keyword evidence="7" id="KW-0067">ATP-binding</keyword>